<dbReference type="PANTHER" id="PTHR34390:SF2">
    <property type="entry name" value="SUCCINATE TRANSPORTER SUBUNIT YJJP-RELATED"/>
    <property type="match status" value="1"/>
</dbReference>
<feature type="region of interest" description="Disordered" evidence="7">
    <location>
        <begin position="485"/>
        <end position="508"/>
    </location>
</feature>
<feature type="region of interest" description="Disordered" evidence="7">
    <location>
        <begin position="1"/>
        <end position="24"/>
    </location>
</feature>
<dbReference type="GO" id="GO:0005886">
    <property type="term" value="C:plasma membrane"/>
    <property type="evidence" value="ECO:0007669"/>
    <property type="project" value="UniProtKB-SubCell"/>
</dbReference>
<evidence type="ECO:0000256" key="2">
    <source>
        <dbReference type="ARBA" id="ARBA00022475"/>
    </source>
</evidence>
<feature type="transmembrane region" description="Helical" evidence="8">
    <location>
        <begin position="433"/>
        <end position="454"/>
    </location>
</feature>
<feature type="domain" description="Threonine/serine exporter-like N-terminal" evidence="9">
    <location>
        <begin position="60"/>
        <end position="301"/>
    </location>
</feature>
<sequence length="508" mass="52705">MAEQHPPGPHKPGRPPRPRRRSLAQHDLRDARARLRGTIYEHVEPDAKGRDQYTATQIVDFCLDLAEVMLASGADTRSVETAVVAVSTKWNLAPLDLDFSGSSVTIQYAPADVPPLVKVRTVSSDGSDLDRLARANQIVDDLIHDERDMTSAVSALVAVLRMPPRWPTWLADVGLSILGTSIAMQAGGGWRAGIGAFVLMFGIILSGRWLTGRGYPQFFVSGAQGAVASVIGTLAIGAGVLHPAGAATMVAALVVLLLPHVALVTWAQDAISGFRAMAVARAFYIGLVIAAIVVGVPAGIAMTKWLHLEVDPSGIVTQTLPLWASLSLTVVSAGANCFVQQASARVIPVTVVFSVAAGASLWGLRQLGLPLLGATFLAAVLLGVLSTYAAVRMRTAVAAIAVPAFCGALLPGVAVSDALLNFMSGSSSAALDFVAAVSVALGIGAGLVLGGLFATPGARRALRRTRRVVVHSVHNDTRALRVIRDTGYDPGDGSVPRGSRSGGAGGAS</sequence>
<evidence type="ECO:0000256" key="1">
    <source>
        <dbReference type="ARBA" id="ARBA00004651"/>
    </source>
</evidence>
<feature type="compositionally biased region" description="Basic residues" evidence="7">
    <location>
        <begin position="11"/>
        <end position="23"/>
    </location>
</feature>
<dbReference type="InterPro" id="IPR010619">
    <property type="entry name" value="ThrE-like_N"/>
</dbReference>
<evidence type="ECO:0000256" key="6">
    <source>
        <dbReference type="ARBA" id="ARBA00034125"/>
    </source>
</evidence>
<evidence type="ECO:0000256" key="4">
    <source>
        <dbReference type="ARBA" id="ARBA00022989"/>
    </source>
</evidence>
<keyword evidence="5 8" id="KW-0472">Membrane</keyword>
<evidence type="ECO:0000259" key="9">
    <source>
        <dbReference type="Pfam" id="PF06738"/>
    </source>
</evidence>
<name>A0A9Q2ZNH5_9MICO</name>
<reference evidence="10" key="1">
    <citation type="submission" date="2021-05" db="EMBL/GenBank/DDBJ databases">
        <title>Whole genome sequence of Curtobacterium flaccumfaciens pv. flaccumfaciens strain CFBP 3417.</title>
        <authorList>
            <person name="Osdaghi E."/>
            <person name="Taghouti G."/>
            <person name="Portier P."/>
            <person name="Fazliarab A."/>
            <person name="Taghavi S.M."/>
            <person name="Briand M."/>
            <person name="Le-Saux M."/>
            <person name="Jacques M.-A."/>
        </authorList>
    </citation>
    <scope>NUCLEOTIDE SEQUENCE</scope>
    <source>
        <strain evidence="10">CFBP 3417</strain>
    </source>
</reference>
<comment type="subcellular location">
    <subcellularLocation>
        <location evidence="1">Cell membrane</location>
        <topology evidence="1">Multi-pass membrane protein</topology>
    </subcellularLocation>
</comment>
<feature type="transmembrane region" description="Helical" evidence="8">
    <location>
        <begin position="346"/>
        <end position="364"/>
    </location>
</feature>
<evidence type="ECO:0000256" key="5">
    <source>
        <dbReference type="ARBA" id="ARBA00023136"/>
    </source>
</evidence>
<organism evidence="10 11">
    <name type="scientific">Curtobacterium flaccumfaciens pv. flaccumfaciens</name>
    <dbReference type="NCBI Taxonomy" id="138532"/>
    <lineage>
        <taxon>Bacteria</taxon>
        <taxon>Bacillati</taxon>
        <taxon>Actinomycetota</taxon>
        <taxon>Actinomycetes</taxon>
        <taxon>Micrococcales</taxon>
        <taxon>Microbacteriaceae</taxon>
        <taxon>Curtobacterium</taxon>
    </lineage>
</organism>
<dbReference type="RefSeq" id="WP_017887533.1">
    <property type="nucleotide sequence ID" value="NZ_JAHEWX010000003.1"/>
</dbReference>
<dbReference type="AlphaFoldDB" id="A0A9Q2ZNH5"/>
<feature type="compositionally biased region" description="Pro residues" evidence="7">
    <location>
        <begin position="1"/>
        <end position="10"/>
    </location>
</feature>
<evidence type="ECO:0000256" key="3">
    <source>
        <dbReference type="ARBA" id="ARBA00022692"/>
    </source>
</evidence>
<evidence type="ECO:0000313" key="11">
    <source>
        <dbReference type="Proteomes" id="UP000709437"/>
    </source>
</evidence>
<evidence type="ECO:0000256" key="8">
    <source>
        <dbReference type="SAM" id="Phobius"/>
    </source>
</evidence>
<feature type="transmembrane region" description="Helical" evidence="8">
    <location>
        <begin position="218"/>
        <end position="240"/>
    </location>
</feature>
<feature type="transmembrane region" description="Helical" evidence="8">
    <location>
        <begin position="370"/>
        <end position="389"/>
    </location>
</feature>
<dbReference type="EMBL" id="JAHEWX010000003">
    <property type="protein sequence ID" value="MBT1541013.1"/>
    <property type="molecule type" value="Genomic_DNA"/>
</dbReference>
<keyword evidence="4 8" id="KW-1133">Transmembrane helix</keyword>
<comment type="caution">
    <text evidence="10">The sequence shown here is derived from an EMBL/GenBank/DDBJ whole genome shotgun (WGS) entry which is preliminary data.</text>
</comment>
<feature type="transmembrane region" description="Helical" evidence="8">
    <location>
        <begin position="320"/>
        <end position="339"/>
    </location>
</feature>
<dbReference type="GO" id="GO:0015744">
    <property type="term" value="P:succinate transport"/>
    <property type="evidence" value="ECO:0007669"/>
    <property type="project" value="TreeGrafter"/>
</dbReference>
<dbReference type="Proteomes" id="UP000709437">
    <property type="component" value="Unassembled WGS sequence"/>
</dbReference>
<dbReference type="Pfam" id="PF06738">
    <property type="entry name" value="ThrE"/>
    <property type="match status" value="1"/>
</dbReference>
<feature type="transmembrane region" description="Helical" evidence="8">
    <location>
        <begin position="278"/>
        <end position="300"/>
    </location>
</feature>
<evidence type="ECO:0000313" key="10">
    <source>
        <dbReference type="EMBL" id="MBT1541013.1"/>
    </source>
</evidence>
<keyword evidence="2" id="KW-1003">Cell membrane</keyword>
<evidence type="ECO:0000256" key="7">
    <source>
        <dbReference type="SAM" id="MobiDB-lite"/>
    </source>
</evidence>
<accession>A0A9Q2ZNH5</accession>
<proteinExistence type="inferred from homology"/>
<feature type="transmembrane region" description="Helical" evidence="8">
    <location>
        <begin position="396"/>
        <end position="413"/>
    </location>
</feature>
<gene>
    <name evidence="10" type="ORF">KK103_04505</name>
</gene>
<protein>
    <submittedName>
        <fullName evidence="10">Threonine/serine exporter family protein</fullName>
    </submittedName>
</protein>
<keyword evidence="3 8" id="KW-0812">Transmembrane</keyword>
<comment type="similarity">
    <text evidence="6">Belongs to the ThrE exporter (TC 2.A.79) family.</text>
</comment>
<dbReference type="GO" id="GO:0022857">
    <property type="term" value="F:transmembrane transporter activity"/>
    <property type="evidence" value="ECO:0007669"/>
    <property type="project" value="InterPro"/>
</dbReference>
<feature type="transmembrane region" description="Helical" evidence="8">
    <location>
        <begin position="192"/>
        <end position="211"/>
    </location>
</feature>
<feature type="transmembrane region" description="Helical" evidence="8">
    <location>
        <begin position="246"/>
        <end position="266"/>
    </location>
</feature>
<dbReference type="PANTHER" id="PTHR34390">
    <property type="entry name" value="UPF0442 PROTEIN YJJB-RELATED"/>
    <property type="match status" value="1"/>
</dbReference>
<dbReference type="InterPro" id="IPR050539">
    <property type="entry name" value="ThrE_Dicarb/AminoAcid_Exp"/>
</dbReference>